<proteinExistence type="predicted"/>
<dbReference type="PANTHER" id="PTHR10849">
    <property type="entry name" value="NADH DEHYDROGENASE UBIQUINONE IRON-SULFUR PROTEIN 8, MITOCHONDRIAL"/>
    <property type="match status" value="1"/>
</dbReference>
<dbReference type="GO" id="GO:0009060">
    <property type="term" value="P:aerobic respiration"/>
    <property type="evidence" value="ECO:0007669"/>
    <property type="project" value="TreeGrafter"/>
</dbReference>
<evidence type="ECO:0000256" key="3">
    <source>
        <dbReference type="ARBA" id="ARBA00022737"/>
    </source>
</evidence>
<feature type="domain" description="4Fe-4S ferredoxin-type" evidence="6">
    <location>
        <begin position="110"/>
        <end position="139"/>
    </location>
</feature>
<reference evidence="7" key="1">
    <citation type="submission" date="2016-12" db="EMBL/GenBank/DDBJ databases">
        <title>Discovery of methanogenic haloarchaea.</title>
        <authorList>
            <person name="Sorokin D.Y."/>
            <person name="Makarova K.S."/>
            <person name="Abbas B."/>
            <person name="Ferrer M."/>
            <person name="Golyshin P.N."/>
        </authorList>
    </citation>
    <scope>NUCLEOTIDE SEQUENCE [LARGE SCALE GENOMIC DNA]</scope>
    <source>
        <strain evidence="7">HMET1</strain>
    </source>
</reference>
<keyword evidence="2" id="KW-0479">Metal-binding</keyword>
<protein>
    <submittedName>
        <fullName evidence="7">NADH dehydrogenase subunit I</fullName>
    </submittedName>
</protein>
<evidence type="ECO:0000256" key="2">
    <source>
        <dbReference type="ARBA" id="ARBA00022723"/>
    </source>
</evidence>
<keyword evidence="8" id="KW-1185">Reference proteome</keyword>
<evidence type="ECO:0000256" key="5">
    <source>
        <dbReference type="ARBA" id="ARBA00023014"/>
    </source>
</evidence>
<evidence type="ECO:0000313" key="7">
    <source>
        <dbReference type="EMBL" id="OKY78968.1"/>
    </source>
</evidence>
<dbReference type="InterPro" id="IPR017896">
    <property type="entry name" value="4Fe4S_Fe-S-bd"/>
</dbReference>
<comment type="caution">
    <text evidence="7">The sequence shown here is derived from an EMBL/GenBank/DDBJ whole genome shotgun (WGS) entry which is preliminary data.</text>
</comment>
<dbReference type="Gene3D" id="3.30.70.3270">
    <property type="match status" value="1"/>
</dbReference>
<dbReference type="GO" id="GO:0051539">
    <property type="term" value="F:4 iron, 4 sulfur cluster binding"/>
    <property type="evidence" value="ECO:0007669"/>
    <property type="project" value="UniProtKB-KW"/>
</dbReference>
<dbReference type="PANTHER" id="PTHR10849:SF35">
    <property type="entry name" value="FORMATE HYDROGENLYASE SUBUNIT 6-RELATED"/>
    <property type="match status" value="1"/>
</dbReference>
<evidence type="ECO:0000256" key="1">
    <source>
        <dbReference type="ARBA" id="ARBA00022485"/>
    </source>
</evidence>
<dbReference type="Pfam" id="PF12838">
    <property type="entry name" value="Fer4_7"/>
    <property type="match status" value="1"/>
</dbReference>
<dbReference type="InParanoid" id="A0A1Q6DXA0"/>
<dbReference type="STRING" id="1903181.BTN85_1473"/>
<dbReference type="InterPro" id="IPR017900">
    <property type="entry name" value="4Fe4S_Fe_S_CS"/>
</dbReference>
<dbReference type="EMBL" id="MSDW01000001">
    <property type="protein sequence ID" value="OKY78968.1"/>
    <property type="molecule type" value="Genomic_DNA"/>
</dbReference>
<dbReference type="SUPFAM" id="SSF54862">
    <property type="entry name" value="4Fe-4S ferredoxins"/>
    <property type="match status" value="1"/>
</dbReference>
<accession>A0A1Q6DXA0</accession>
<name>A0A1Q6DXA0_METT1</name>
<evidence type="ECO:0000313" key="8">
    <source>
        <dbReference type="Proteomes" id="UP000185744"/>
    </source>
</evidence>
<keyword evidence="3" id="KW-0677">Repeat</keyword>
<dbReference type="GO" id="GO:0003954">
    <property type="term" value="F:NADH dehydrogenase activity"/>
    <property type="evidence" value="ECO:0007669"/>
    <property type="project" value="TreeGrafter"/>
</dbReference>
<dbReference type="Proteomes" id="UP000185744">
    <property type="component" value="Unassembled WGS sequence"/>
</dbReference>
<dbReference type="GO" id="GO:0046872">
    <property type="term" value="F:metal ion binding"/>
    <property type="evidence" value="ECO:0007669"/>
    <property type="project" value="UniProtKB-KW"/>
</dbReference>
<keyword evidence="5" id="KW-0411">Iron-sulfur</keyword>
<dbReference type="AlphaFoldDB" id="A0A1Q6DXA0"/>
<evidence type="ECO:0000259" key="6">
    <source>
        <dbReference type="PROSITE" id="PS51379"/>
    </source>
</evidence>
<evidence type="ECO:0000256" key="4">
    <source>
        <dbReference type="ARBA" id="ARBA00023004"/>
    </source>
</evidence>
<dbReference type="PROSITE" id="PS51379">
    <property type="entry name" value="4FE4S_FER_2"/>
    <property type="match status" value="2"/>
</dbReference>
<sequence length="172" mass="20327">MDLVKKFLKTFKAFKYTIKSAMNIETREYPEEAYPKRIKFLEDKFGKDIKKKFDSQYKKDFEIPERFRGFRRVDPEACIHCGLCEKICPNNCIELVEIDSEENPEYGGEEYPQIYFGRCSFCGFCVDICPTGAMFNTTEHKLSTSKREDMLFSPEDLFMEKEDNEEDDECNL</sequence>
<dbReference type="PROSITE" id="PS00198">
    <property type="entry name" value="4FE4S_FER_1"/>
    <property type="match status" value="2"/>
</dbReference>
<keyword evidence="4" id="KW-0408">Iron</keyword>
<dbReference type="InterPro" id="IPR010226">
    <property type="entry name" value="NADH_quinone_OxRdtase_chainI"/>
</dbReference>
<organism evidence="7 8">
    <name type="scientific">Methanohalarchaeum thermophilum</name>
    <dbReference type="NCBI Taxonomy" id="1903181"/>
    <lineage>
        <taxon>Archaea</taxon>
        <taxon>Methanobacteriati</taxon>
        <taxon>Methanobacteriota</taxon>
        <taxon>Methanonatronarchaeia</taxon>
        <taxon>Methanonatronarchaeales</taxon>
        <taxon>Methanonatronarchaeaceae</taxon>
        <taxon>Candidatus Methanohalarchaeum</taxon>
    </lineage>
</organism>
<keyword evidence="1" id="KW-0004">4Fe-4S</keyword>
<feature type="domain" description="4Fe-4S ferredoxin-type" evidence="6">
    <location>
        <begin position="69"/>
        <end position="98"/>
    </location>
</feature>
<dbReference type="GO" id="GO:0016020">
    <property type="term" value="C:membrane"/>
    <property type="evidence" value="ECO:0007669"/>
    <property type="project" value="InterPro"/>
</dbReference>
<gene>
    <name evidence="7" type="ORF">BTN85_1473</name>
</gene>